<evidence type="ECO:0000256" key="2">
    <source>
        <dbReference type="ARBA" id="ARBA00022475"/>
    </source>
</evidence>
<feature type="transmembrane region" description="Helical" evidence="6">
    <location>
        <begin position="186"/>
        <end position="202"/>
    </location>
</feature>
<dbReference type="SUPFAM" id="SSF103481">
    <property type="entry name" value="Multidrug resistance efflux transporter EmrE"/>
    <property type="match status" value="2"/>
</dbReference>
<keyword evidence="5 6" id="KW-0472">Membrane</keyword>
<dbReference type="PANTHER" id="PTHR32322:SF18">
    <property type="entry name" value="S-ADENOSYLMETHIONINE_S-ADENOSYLHOMOCYSTEINE TRANSPORTER"/>
    <property type="match status" value="1"/>
</dbReference>
<protein>
    <submittedName>
        <fullName evidence="8">EamA family transporter</fullName>
    </submittedName>
</protein>
<feature type="transmembrane region" description="Helical" evidence="6">
    <location>
        <begin position="245"/>
        <end position="264"/>
    </location>
</feature>
<dbReference type="RefSeq" id="WP_205103061.1">
    <property type="nucleotide sequence ID" value="NZ_JACJJC010000011.1"/>
</dbReference>
<feature type="transmembrane region" description="Helical" evidence="6">
    <location>
        <begin position="270"/>
        <end position="291"/>
    </location>
</feature>
<organism evidence="8 9">
    <name type="scientific">Sutterella massiliensis</name>
    <dbReference type="NCBI Taxonomy" id="1816689"/>
    <lineage>
        <taxon>Bacteria</taxon>
        <taxon>Pseudomonadati</taxon>
        <taxon>Pseudomonadota</taxon>
        <taxon>Betaproteobacteria</taxon>
        <taxon>Burkholderiales</taxon>
        <taxon>Sutterellaceae</taxon>
        <taxon>Sutterella</taxon>
    </lineage>
</organism>
<feature type="domain" description="EamA" evidence="7">
    <location>
        <begin position="11"/>
        <end position="139"/>
    </location>
</feature>
<feature type="transmembrane region" description="Helical" evidence="6">
    <location>
        <begin position="153"/>
        <end position="174"/>
    </location>
</feature>
<comment type="caution">
    <text evidence="8">The sequence shown here is derived from an EMBL/GenBank/DDBJ whole genome shotgun (WGS) entry which is preliminary data.</text>
</comment>
<comment type="subcellular location">
    <subcellularLocation>
        <location evidence="1">Cell membrane</location>
        <topology evidence="1">Multi-pass membrane protein</topology>
    </subcellularLocation>
</comment>
<keyword evidence="3 6" id="KW-0812">Transmembrane</keyword>
<feature type="transmembrane region" description="Helical" evidence="6">
    <location>
        <begin position="214"/>
        <end position="233"/>
    </location>
</feature>
<evidence type="ECO:0000256" key="4">
    <source>
        <dbReference type="ARBA" id="ARBA00022989"/>
    </source>
</evidence>
<gene>
    <name evidence="8" type="ORF">H6A60_07670</name>
</gene>
<dbReference type="InterPro" id="IPR000620">
    <property type="entry name" value="EamA_dom"/>
</dbReference>
<evidence type="ECO:0000256" key="3">
    <source>
        <dbReference type="ARBA" id="ARBA00022692"/>
    </source>
</evidence>
<feature type="transmembrane region" description="Helical" evidence="6">
    <location>
        <begin position="37"/>
        <end position="56"/>
    </location>
</feature>
<dbReference type="Pfam" id="PF00892">
    <property type="entry name" value="EamA"/>
    <property type="match status" value="2"/>
</dbReference>
<feature type="transmembrane region" description="Helical" evidence="6">
    <location>
        <begin position="97"/>
        <end position="116"/>
    </location>
</feature>
<feature type="domain" description="EamA" evidence="7">
    <location>
        <begin position="154"/>
        <end position="285"/>
    </location>
</feature>
<dbReference type="Gene3D" id="1.10.3730.20">
    <property type="match status" value="1"/>
</dbReference>
<dbReference type="InterPro" id="IPR050638">
    <property type="entry name" value="AA-Vitamin_Transporters"/>
</dbReference>
<evidence type="ECO:0000256" key="1">
    <source>
        <dbReference type="ARBA" id="ARBA00004651"/>
    </source>
</evidence>
<dbReference type="Proteomes" id="UP000715095">
    <property type="component" value="Unassembled WGS sequence"/>
</dbReference>
<name>A0ABS2DSP8_9BURK</name>
<evidence type="ECO:0000256" key="5">
    <source>
        <dbReference type="ARBA" id="ARBA00023136"/>
    </source>
</evidence>
<proteinExistence type="predicted"/>
<sequence>MSIVKRFGFHLLALFVIVCWGLTPISTKVLYDHGMGPWAVLVLRVVLAYGVLIFISPKIVYAGTPRDEGLCVLLGLTLVPVYYGLQNIALDIGSASTVAIASTMAPILIGAVAVALFRKPVHWLMGLGACAAATGLVLLGFDSCVMQEMPLAVIGWSFGAAAGFALYSMLLRAAGDLPPLLMLRKSMGYGLLGAFPFYYTEFKTEAFLLTDPVVLGNLLFLSVGALAICWALWHVVTRNIGASAAGIWSYFAPVATILGGIFILNESISYIGIMGGTMIICGVICAQTGLAKIAMDVARRF</sequence>
<evidence type="ECO:0000256" key="6">
    <source>
        <dbReference type="SAM" id="Phobius"/>
    </source>
</evidence>
<evidence type="ECO:0000259" key="7">
    <source>
        <dbReference type="Pfam" id="PF00892"/>
    </source>
</evidence>
<dbReference type="InterPro" id="IPR037185">
    <property type="entry name" value="EmrE-like"/>
</dbReference>
<dbReference type="EMBL" id="JACJJC010000011">
    <property type="protein sequence ID" value="MBM6704360.1"/>
    <property type="molecule type" value="Genomic_DNA"/>
</dbReference>
<keyword evidence="4 6" id="KW-1133">Transmembrane helix</keyword>
<feature type="transmembrane region" description="Helical" evidence="6">
    <location>
        <begin position="68"/>
        <end position="85"/>
    </location>
</feature>
<evidence type="ECO:0000313" key="9">
    <source>
        <dbReference type="Proteomes" id="UP000715095"/>
    </source>
</evidence>
<keyword evidence="9" id="KW-1185">Reference proteome</keyword>
<evidence type="ECO:0000313" key="8">
    <source>
        <dbReference type="EMBL" id="MBM6704360.1"/>
    </source>
</evidence>
<reference evidence="8 9" key="1">
    <citation type="journal article" date="2021" name="Sci. Rep.">
        <title>The distribution of antibiotic resistance genes in chicken gut microbiota commensals.</title>
        <authorList>
            <person name="Juricova H."/>
            <person name="Matiasovicova J."/>
            <person name="Kubasova T."/>
            <person name="Cejkova D."/>
            <person name="Rychlik I."/>
        </authorList>
    </citation>
    <scope>NUCLEOTIDE SEQUENCE [LARGE SCALE GENOMIC DNA]</scope>
    <source>
        <strain evidence="8 9">An829</strain>
    </source>
</reference>
<feature type="transmembrane region" description="Helical" evidence="6">
    <location>
        <begin position="123"/>
        <end position="141"/>
    </location>
</feature>
<accession>A0ABS2DSP8</accession>
<dbReference type="PANTHER" id="PTHR32322">
    <property type="entry name" value="INNER MEMBRANE TRANSPORTER"/>
    <property type="match status" value="1"/>
</dbReference>
<keyword evidence="2" id="KW-1003">Cell membrane</keyword>